<dbReference type="Proteomes" id="UP000828251">
    <property type="component" value="Unassembled WGS sequence"/>
</dbReference>
<evidence type="ECO:0000313" key="3">
    <source>
        <dbReference type="Proteomes" id="UP000828251"/>
    </source>
</evidence>
<dbReference type="EMBL" id="JAIQCV010000013">
    <property type="protein sequence ID" value="KAH1032219.1"/>
    <property type="molecule type" value="Genomic_DNA"/>
</dbReference>
<reference evidence="2 3" key="1">
    <citation type="journal article" date="2021" name="Plant Biotechnol. J.">
        <title>Multi-omics assisted identification of the key and species-specific regulatory components of drought-tolerant mechanisms in Gossypium stocksii.</title>
        <authorList>
            <person name="Yu D."/>
            <person name="Ke L."/>
            <person name="Zhang D."/>
            <person name="Wu Y."/>
            <person name="Sun Y."/>
            <person name="Mei J."/>
            <person name="Sun J."/>
            <person name="Sun Y."/>
        </authorList>
    </citation>
    <scope>NUCLEOTIDE SEQUENCE [LARGE SCALE GENOMIC DNA]</scope>
    <source>
        <strain evidence="3">cv. E1</strain>
        <tissue evidence="2">Leaf</tissue>
    </source>
</reference>
<organism evidence="2 3">
    <name type="scientific">Gossypium stocksii</name>
    <dbReference type="NCBI Taxonomy" id="47602"/>
    <lineage>
        <taxon>Eukaryota</taxon>
        <taxon>Viridiplantae</taxon>
        <taxon>Streptophyta</taxon>
        <taxon>Embryophyta</taxon>
        <taxon>Tracheophyta</taxon>
        <taxon>Spermatophyta</taxon>
        <taxon>Magnoliopsida</taxon>
        <taxon>eudicotyledons</taxon>
        <taxon>Gunneridae</taxon>
        <taxon>Pentapetalae</taxon>
        <taxon>rosids</taxon>
        <taxon>malvids</taxon>
        <taxon>Malvales</taxon>
        <taxon>Malvaceae</taxon>
        <taxon>Malvoideae</taxon>
        <taxon>Gossypium</taxon>
    </lineage>
</organism>
<gene>
    <name evidence="2" type="ORF">J1N35_044393</name>
</gene>
<comment type="caution">
    <text evidence="2">The sequence shown here is derived from an EMBL/GenBank/DDBJ whole genome shotgun (WGS) entry which is preliminary data.</text>
</comment>
<name>A0A9D3U9A9_9ROSI</name>
<sequence>MPRKRTRTPTQIDETQSKFHCEEAKVRYKSIFKNQQVHPKKDFTLKETKILANVKKTGYSQGTITDWDLYRVAGDSVLQQRVEESKYPEEEEEDPTEFEPKQSAEVPDKVELMEPKAEPDNKTSINPRAEPMCRNTLQPPHAHHHCRALSSTYATAEHQTIISARIAPLSPLYMPAKMQLTVKIGILYLF</sequence>
<evidence type="ECO:0000313" key="2">
    <source>
        <dbReference type="EMBL" id="KAH1032219.1"/>
    </source>
</evidence>
<dbReference type="AlphaFoldDB" id="A0A9D3U9A9"/>
<protein>
    <submittedName>
        <fullName evidence="2">Uncharacterized protein</fullName>
    </submittedName>
</protein>
<proteinExistence type="predicted"/>
<feature type="region of interest" description="Disordered" evidence="1">
    <location>
        <begin position="81"/>
        <end position="109"/>
    </location>
</feature>
<feature type="compositionally biased region" description="Basic and acidic residues" evidence="1">
    <location>
        <begin position="98"/>
        <end position="109"/>
    </location>
</feature>
<evidence type="ECO:0000256" key="1">
    <source>
        <dbReference type="SAM" id="MobiDB-lite"/>
    </source>
</evidence>
<keyword evidence="3" id="KW-1185">Reference proteome</keyword>
<accession>A0A9D3U9A9</accession>